<organism evidence="1 2">
    <name type="scientific">Cohnella thailandensis</name>
    <dbReference type="NCBI Taxonomy" id="557557"/>
    <lineage>
        <taxon>Bacteria</taxon>
        <taxon>Bacillati</taxon>
        <taxon>Bacillota</taxon>
        <taxon>Bacilli</taxon>
        <taxon>Bacillales</taxon>
        <taxon>Paenibacillaceae</taxon>
        <taxon>Cohnella</taxon>
    </lineage>
</organism>
<keyword evidence="2" id="KW-1185">Reference proteome</keyword>
<dbReference type="AlphaFoldDB" id="A0A841SZN1"/>
<evidence type="ECO:0000313" key="1">
    <source>
        <dbReference type="EMBL" id="MBB6635290.1"/>
    </source>
</evidence>
<accession>A0A841SZN1</accession>
<gene>
    <name evidence="1" type="ORF">H7B67_14315</name>
</gene>
<name>A0A841SZN1_9BACL</name>
<proteinExistence type="predicted"/>
<reference evidence="1 2" key="1">
    <citation type="submission" date="2020-08" db="EMBL/GenBank/DDBJ databases">
        <title>Cohnella phylogeny.</title>
        <authorList>
            <person name="Dunlap C."/>
        </authorList>
    </citation>
    <scope>NUCLEOTIDE SEQUENCE [LARGE SCALE GENOMIC DNA]</scope>
    <source>
        <strain evidence="1 2">DSM 25241</strain>
    </source>
</reference>
<dbReference type="Proteomes" id="UP000535838">
    <property type="component" value="Unassembled WGS sequence"/>
</dbReference>
<comment type="caution">
    <text evidence="1">The sequence shown here is derived from an EMBL/GenBank/DDBJ whole genome shotgun (WGS) entry which is preliminary data.</text>
</comment>
<protein>
    <submittedName>
        <fullName evidence="1">Uncharacterized protein</fullName>
    </submittedName>
</protein>
<sequence>MYRLPLGGTGGAGGTGGTGGIGGIGGIGNGGNSGNQVITNTPVIFCSIFKIIKGSVGYLYWRLVNEKLGFLKTIILKRLFYQRIESDFSLNEINDFTRIYNKALQNNGVITFDSKFPKYRFIDFIIKEKNYVVHGSNNKEIHLFETRRQTLYNGKYVDAVFASKDGIWSIFYAVLDRSKVVPNFRNGCFKARNNNRFYYFSLTQETWDKAPWTSGTVYFLSSELFEQTNIGRVYFDEWVCTQQIKPVLRLDVYIDDFEFLDKVATHKARESIIKTWLLYKIRTYL</sequence>
<dbReference type="EMBL" id="JACJVQ010000013">
    <property type="protein sequence ID" value="MBB6635290.1"/>
    <property type="molecule type" value="Genomic_DNA"/>
</dbReference>
<evidence type="ECO:0000313" key="2">
    <source>
        <dbReference type="Proteomes" id="UP000535838"/>
    </source>
</evidence>
<dbReference type="RefSeq" id="WP_185120532.1">
    <property type="nucleotide sequence ID" value="NZ_JACJVQ010000013.1"/>
</dbReference>